<comment type="caution">
    <text evidence="8">The sequence shown here is derived from an EMBL/GenBank/DDBJ whole genome shotgun (WGS) entry which is preliminary data.</text>
</comment>
<proteinExistence type="inferred from homology"/>
<keyword evidence="3 6" id="KW-0479">Metal-binding</keyword>
<dbReference type="GO" id="GO:0005739">
    <property type="term" value="C:mitochondrion"/>
    <property type="evidence" value="ECO:0007669"/>
    <property type="project" value="GOC"/>
</dbReference>
<dbReference type="VEuPathDB" id="AmoebaDB:FDP41_006472"/>
<dbReference type="PANTHER" id="PTHR21711">
    <property type="entry name" value="MITOCHONDRIAL INNER MEMBRANE PROTEASE"/>
    <property type="match status" value="1"/>
</dbReference>
<dbReference type="EMBL" id="VFQX01000055">
    <property type="protein sequence ID" value="KAF0973993.1"/>
    <property type="molecule type" value="Genomic_DNA"/>
</dbReference>
<dbReference type="GO" id="GO:0004222">
    <property type="term" value="F:metalloendopeptidase activity"/>
    <property type="evidence" value="ECO:0007669"/>
    <property type="project" value="InterPro"/>
</dbReference>
<keyword evidence="4 6" id="KW-0378">Hydrolase</keyword>
<evidence type="ECO:0000313" key="7">
    <source>
        <dbReference type="EMBL" id="KAF0973993.1"/>
    </source>
</evidence>
<evidence type="ECO:0000313" key="9">
    <source>
        <dbReference type="Proteomes" id="UP000444721"/>
    </source>
</evidence>
<evidence type="ECO:0000256" key="6">
    <source>
        <dbReference type="RuleBase" id="RU364057"/>
    </source>
</evidence>
<dbReference type="GO" id="GO:0034982">
    <property type="term" value="P:mitochondrial protein processing"/>
    <property type="evidence" value="ECO:0007669"/>
    <property type="project" value="TreeGrafter"/>
</dbReference>
<evidence type="ECO:0000256" key="2">
    <source>
        <dbReference type="ARBA" id="ARBA00022670"/>
    </source>
</evidence>
<protein>
    <recommendedName>
        <fullName evidence="6">Mitochondrial inner membrane protease ATP23</fullName>
        <ecNumber evidence="6">3.4.24.-</ecNumber>
    </recommendedName>
</protein>
<dbReference type="GO" id="GO:0046872">
    <property type="term" value="F:metal ion binding"/>
    <property type="evidence" value="ECO:0007669"/>
    <property type="project" value="UniProtKB-KW"/>
</dbReference>
<dbReference type="RefSeq" id="XP_044559153.1">
    <property type="nucleotide sequence ID" value="XM_044710111.1"/>
</dbReference>
<dbReference type="VEuPathDB" id="AmoebaDB:NfTy_089690"/>
<sequence length="204" mass="24029">MSHHIINKQDDATNKDSECWIESYFRACIENNTEKTTSIQCDEKVKEFYRTLISECGQKISLQIVECDNNARAYYQRRFNHEKQEEERSIIVCKNHVLEEKDLNEVLRHELVHAIDDSPKCSMLNFNLRNLHDRSCSEIRAAYWAECGSLLRPNTDPSKVHFQCVKHTAMQSVKLDHPFDLVQESVKRMMWKCYNSKVRLNTGD</sequence>
<comment type="similarity">
    <text evidence="1 6">Belongs to the peptidase M76 family.</text>
</comment>
<keyword evidence="9" id="KW-1185">Reference proteome</keyword>
<evidence type="ECO:0000313" key="8">
    <source>
        <dbReference type="EMBL" id="KAF0974440.1"/>
    </source>
</evidence>
<evidence type="ECO:0000256" key="1">
    <source>
        <dbReference type="ARBA" id="ARBA00009915"/>
    </source>
</evidence>
<dbReference type="Proteomes" id="UP000444721">
    <property type="component" value="Unassembled WGS sequence"/>
</dbReference>
<evidence type="ECO:0000256" key="4">
    <source>
        <dbReference type="ARBA" id="ARBA00022801"/>
    </source>
</evidence>
<dbReference type="InterPro" id="IPR019165">
    <property type="entry name" value="Peptidase_M76_ATP23"/>
</dbReference>
<accession>A0A6A5BK80</accession>
<keyword evidence="5 6" id="KW-0482">Metalloprotease</keyword>
<dbReference type="GO" id="GO:0033615">
    <property type="term" value="P:mitochondrial proton-transporting ATP synthase complex assembly"/>
    <property type="evidence" value="ECO:0007669"/>
    <property type="project" value="TreeGrafter"/>
</dbReference>
<organism evidence="8 9">
    <name type="scientific">Naegleria fowleri</name>
    <name type="common">Brain eating amoeba</name>
    <dbReference type="NCBI Taxonomy" id="5763"/>
    <lineage>
        <taxon>Eukaryota</taxon>
        <taxon>Discoba</taxon>
        <taxon>Heterolobosea</taxon>
        <taxon>Tetramitia</taxon>
        <taxon>Eutetramitia</taxon>
        <taxon>Vahlkampfiidae</taxon>
        <taxon>Naegleria</taxon>
    </lineage>
</organism>
<dbReference type="EC" id="3.4.24.-" evidence="6"/>
<dbReference type="Pfam" id="PF09768">
    <property type="entry name" value="Peptidase_M76"/>
    <property type="match status" value="1"/>
</dbReference>
<dbReference type="OrthoDB" id="285308at2759"/>
<dbReference type="OMA" id="ECEHAIF"/>
<dbReference type="VEuPathDB" id="AmoebaDB:FDP41_006976"/>
<name>A0A6A5BK80_NAEFO</name>
<dbReference type="PANTHER" id="PTHR21711:SF0">
    <property type="entry name" value="MITOCHONDRIAL INNER MEMBRANE PROTEASE ATP23 HOMOLOG"/>
    <property type="match status" value="1"/>
</dbReference>
<keyword evidence="2 6" id="KW-0645">Protease</keyword>
<dbReference type="VEuPathDB" id="AmoebaDB:NF0082860"/>
<dbReference type="GeneID" id="68113690"/>
<evidence type="ECO:0000256" key="3">
    <source>
        <dbReference type="ARBA" id="ARBA00022723"/>
    </source>
</evidence>
<reference evidence="8 9" key="1">
    <citation type="journal article" date="2019" name="Sci. Rep.">
        <title>Nanopore sequencing improves the draft genome of the human pathogenic amoeba Naegleria fowleri.</title>
        <authorList>
            <person name="Liechti N."/>
            <person name="Schurch N."/>
            <person name="Bruggmann R."/>
            <person name="Wittwer M."/>
        </authorList>
    </citation>
    <scope>NUCLEOTIDE SEQUENCE [LARGE SCALE GENOMIC DNA]</scope>
    <source>
        <strain evidence="8 9">ATCC 30894</strain>
    </source>
</reference>
<dbReference type="AlphaFoldDB" id="A0A6A5BK80"/>
<evidence type="ECO:0000256" key="5">
    <source>
        <dbReference type="ARBA" id="ARBA00023049"/>
    </source>
</evidence>
<gene>
    <name evidence="8" type="ORF">FDP41_006472</name>
    <name evidence="7" type="ORF">FDP41_006976</name>
</gene>
<dbReference type="EMBL" id="VFQX01000052">
    <property type="protein sequence ID" value="KAF0974440.1"/>
    <property type="molecule type" value="Genomic_DNA"/>
</dbReference>